<dbReference type="Gene3D" id="3.90.470.20">
    <property type="entry name" value="4'-phosphopantetheinyl transferase domain"/>
    <property type="match status" value="1"/>
</dbReference>
<comment type="subcellular location">
    <subcellularLocation>
        <location evidence="8">Cytoplasm</location>
    </subcellularLocation>
</comment>
<dbReference type="EC" id="2.7.8.7" evidence="8"/>
<evidence type="ECO:0000256" key="4">
    <source>
        <dbReference type="ARBA" id="ARBA00022832"/>
    </source>
</evidence>
<dbReference type="InterPro" id="IPR002582">
    <property type="entry name" value="ACPS"/>
</dbReference>
<accession>A0A0P6XBB5</accession>
<dbReference type="EMBL" id="LGKP01000046">
    <property type="protein sequence ID" value="KPL79484.1"/>
    <property type="molecule type" value="Genomic_DNA"/>
</dbReference>
<reference evidence="10 11" key="1">
    <citation type="submission" date="2015-07" db="EMBL/GenBank/DDBJ databases">
        <title>Whole genome sequence of Herpetosiphon geysericola DSM 7119.</title>
        <authorList>
            <person name="Hemp J."/>
            <person name="Ward L.M."/>
            <person name="Pace L.A."/>
            <person name="Fischer W.W."/>
        </authorList>
    </citation>
    <scope>NUCLEOTIDE SEQUENCE [LARGE SCALE GENOMIC DNA]</scope>
    <source>
        <strain evidence="10 11">DSM 7119</strain>
    </source>
</reference>
<evidence type="ECO:0000313" key="11">
    <source>
        <dbReference type="Proteomes" id="UP000050277"/>
    </source>
</evidence>
<organism evidence="10 11">
    <name type="scientific">Herpetosiphon geysericola</name>
    <dbReference type="NCBI Taxonomy" id="70996"/>
    <lineage>
        <taxon>Bacteria</taxon>
        <taxon>Bacillati</taxon>
        <taxon>Chloroflexota</taxon>
        <taxon>Chloroflexia</taxon>
        <taxon>Herpetosiphonales</taxon>
        <taxon>Herpetosiphonaceae</taxon>
        <taxon>Herpetosiphon</taxon>
    </lineage>
</organism>
<dbReference type="OrthoDB" id="517356at2"/>
<dbReference type="GO" id="GO:0000287">
    <property type="term" value="F:magnesium ion binding"/>
    <property type="evidence" value="ECO:0007669"/>
    <property type="project" value="UniProtKB-UniRule"/>
</dbReference>
<dbReference type="GO" id="GO:0008897">
    <property type="term" value="F:holo-[acyl-carrier-protein] synthase activity"/>
    <property type="evidence" value="ECO:0007669"/>
    <property type="project" value="UniProtKB-UniRule"/>
</dbReference>
<evidence type="ECO:0000256" key="7">
    <source>
        <dbReference type="ARBA" id="ARBA00023160"/>
    </source>
</evidence>
<keyword evidence="11" id="KW-1185">Reference proteome</keyword>
<feature type="binding site" evidence="8">
    <location>
        <position position="7"/>
    </location>
    <ligand>
        <name>Mg(2+)</name>
        <dbReference type="ChEBI" id="CHEBI:18420"/>
    </ligand>
</feature>
<comment type="function">
    <text evidence="8">Transfers the 4'-phosphopantetheine moiety from coenzyme A to a Ser of acyl-carrier-protein.</text>
</comment>
<dbReference type="SUPFAM" id="SSF56214">
    <property type="entry name" value="4'-phosphopantetheinyl transferase"/>
    <property type="match status" value="1"/>
</dbReference>
<keyword evidence="8" id="KW-0963">Cytoplasm</keyword>
<dbReference type="NCBIfam" id="TIGR00516">
    <property type="entry name" value="acpS"/>
    <property type="match status" value="1"/>
</dbReference>
<dbReference type="GO" id="GO:0006633">
    <property type="term" value="P:fatty acid biosynthetic process"/>
    <property type="evidence" value="ECO:0007669"/>
    <property type="project" value="UniProtKB-UniRule"/>
</dbReference>
<dbReference type="Pfam" id="PF01648">
    <property type="entry name" value="ACPS"/>
    <property type="match status" value="1"/>
</dbReference>
<comment type="similarity">
    <text evidence="8">Belongs to the P-Pant transferase superfamily. AcpS family.</text>
</comment>
<dbReference type="InterPro" id="IPR008278">
    <property type="entry name" value="4-PPantetheinyl_Trfase_dom"/>
</dbReference>
<dbReference type="InterPro" id="IPR004568">
    <property type="entry name" value="Ppantetheine-prot_Trfase_dom"/>
</dbReference>
<keyword evidence="1 8" id="KW-0444">Lipid biosynthesis</keyword>
<evidence type="ECO:0000256" key="3">
    <source>
        <dbReference type="ARBA" id="ARBA00022723"/>
    </source>
</evidence>
<sequence>MLVTGVDLIEIDRINQAVSRWGQRFARRVWTEAEWLRCRDSAQSLAARWAAKEAAAKALGVGLKGIGHPACSVAWREIEVANDPQGKPMLRLHGAAHQRSEELGIRHWSVSLSHSGEQAIAFVVGMG</sequence>
<comment type="cofactor">
    <cofactor evidence="8">
        <name>Mg(2+)</name>
        <dbReference type="ChEBI" id="CHEBI:18420"/>
    </cofactor>
</comment>
<feature type="binding site" evidence="8">
    <location>
        <position position="53"/>
    </location>
    <ligand>
        <name>Mg(2+)</name>
        <dbReference type="ChEBI" id="CHEBI:18420"/>
    </ligand>
</feature>
<keyword evidence="2 8" id="KW-0808">Transferase</keyword>
<feature type="domain" description="4'-phosphopantetheinyl transferase" evidence="9">
    <location>
        <begin position="5"/>
        <end position="121"/>
    </location>
</feature>
<proteinExistence type="inferred from homology"/>
<keyword evidence="7 8" id="KW-0275">Fatty acid biosynthesis</keyword>
<evidence type="ECO:0000256" key="2">
    <source>
        <dbReference type="ARBA" id="ARBA00022679"/>
    </source>
</evidence>
<keyword evidence="4 8" id="KW-0276">Fatty acid metabolism</keyword>
<evidence type="ECO:0000256" key="1">
    <source>
        <dbReference type="ARBA" id="ARBA00022516"/>
    </source>
</evidence>
<keyword evidence="5 8" id="KW-0460">Magnesium</keyword>
<dbReference type="GO" id="GO:0005737">
    <property type="term" value="C:cytoplasm"/>
    <property type="evidence" value="ECO:0007669"/>
    <property type="project" value="UniProtKB-SubCell"/>
</dbReference>
<dbReference type="AlphaFoldDB" id="A0A0P6XBB5"/>
<name>A0A0P6XBB5_9CHLR</name>
<dbReference type="Proteomes" id="UP000050277">
    <property type="component" value="Unassembled WGS sequence"/>
</dbReference>
<gene>
    <name evidence="8" type="primary">acpS</name>
    <name evidence="10" type="ORF">SE18_26360</name>
</gene>
<dbReference type="RefSeq" id="WP_054537452.1">
    <property type="nucleotide sequence ID" value="NZ_LGKP01000046.1"/>
</dbReference>
<evidence type="ECO:0000256" key="6">
    <source>
        <dbReference type="ARBA" id="ARBA00023098"/>
    </source>
</evidence>
<comment type="catalytic activity">
    <reaction evidence="8">
        <text>apo-[ACP] + CoA = holo-[ACP] + adenosine 3',5'-bisphosphate + H(+)</text>
        <dbReference type="Rhea" id="RHEA:12068"/>
        <dbReference type="Rhea" id="RHEA-COMP:9685"/>
        <dbReference type="Rhea" id="RHEA-COMP:9690"/>
        <dbReference type="ChEBI" id="CHEBI:15378"/>
        <dbReference type="ChEBI" id="CHEBI:29999"/>
        <dbReference type="ChEBI" id="CHEBI:57287"/>
        <dbReference type="ChEBI" id="CHEBI:58343"/>
        <dbReference type="ChEBI" id="CHEBI:64479"/>
        <dbReference type="EC" id="2.7.8.7"/>
    </reaction>
</comment>
<evidence type="ECO:0000256" key="5">
    <source>
        <dbReference type="ARBA" id="ARBA00022842"/>
    </source>
</evidence>
<comment type="caution">
    <text evidence="10">The sequence shown here is derived from an EMBL/GenBank/DDBJ whole genome shotgun (WGS) entry which is preliminary data.</text>
</comment>
<keyword evidence="3 8" id="KW-0479">Metal-binding</keyword>
<evidence type="ECO:0000259" key="9">
    <source>
        <dbReference type="Pfam" id="PF01648"/>
    </source>
</evidence>
<dbReference type="PATRIC" id="fig|70996.4.peg.1802"/>
<dbReference type="NCBIfam" id="TIGR00556">
    <property type="entry name" value="pantethn_trn"/>
    <property type="match status" value="1"/>
</dbReference>
<dbReference type="HAMAP" id="MF_00101">
    <property type="entry name" value="AcpS"/>
    <property type="match status" value="1"/>
</dbReference>
<dbReference type="STRING" id="70996.SE18_26360"/>
<dbReference type="InterPro" id="IPR037143">
    <property type="entry name" value="4-PPantetheinyl_Trfase_dom_sf"/>
</dbReference>
<evidence type="ECO:0000256" key="8">
    <source>
        <dbReference type="HAMAP-Rule" id="MF_00101"/>
    </source>
</evidence>
<keyword evidence="6 8" id="KW-0443">Lipid metabolism</keyword>
<protein>
    <recommendedName>
        <fullName evidence="8">Holo-[acyl-carrier-protein] synthase</fullName>
        <shortName evidence="8">Holo-ACP synthase</shortName>
        <ecNumber evidence="8">2.7.8.7</ecNumber>
    </recommendedName>
    <alternativeName>
        <fullName evidence="8">4'-phosphopantetheinyl transferase AcpS</fullName>
    </alternativeName>
</protein>
<evidence type="ECO:0000313" key="10">
    <source>
        <dbReference type="EMBL" id="KPL79484.1"/>
    </source>
</evidence>